<accession>A0A0H2RSJ7</accession>
<organism evidence="1 2">
    <name type="scientific">Schizopora paradoxa</name>
    <dbReference type="NCBI Taxonomy" id="27342"/>
    <lineage>
        <taxon>Eukaryota</taxon>
        <taxon>Fungi</taxon>
        <taxon>Dikarya</taxon>
        <taxon>Basidiomycota</taxon>
        <taxon>Agaricomycotina</taxon>
        <taxon>Agaricomycetes</taxon>
        <taxon>Hymenochaetales</taxon>
        <taxon>Schizoporaceae</taxon>
        <taxon>Schizopora</taxon>
    </lineage>
</organism>
<proteinExistence type="predicted"/>
<protein>
    <submittedName>
        <fullName evidence="1">Uncharacterized protein</fullName>
    </submittedName>
</protein>
<dbReference type="Proteomes" id="UP000053477">
    <property type="component" value="Unassembled WGS sequence"/>
</dbReference>
<dbReference type="InParanoid" id="A0A0H2RSJ7"/>
<evidence type="ECO:0000313" key="2">
    <source>
        <dbReference type="Proteomes" id="UP000053477"/>
    </source>
</evidence>
<gene>
    <name evidence="1" type="ORF">SCHPADRAFT_903117</name>
</gene>
<reference evidence="1 2" key="1">
    <citation type="submission" date="2015-04" db="EMBL/GenBank/DDBJ databases">
        <title>Complete genome sequence of Schizopora paradoxa KUC8140, a cosmopolitan wood degrader in East Asia.</title>
        <authorList>
            <consortium name="DOE Joint Genome Institute"/>
            <person name="Min B."/>
            <person name="Park H."/>
            <person name="Jang Y."/>
            <person name="Kim J.-J."/>
            <person name="Kim K.H."/>
            <person name="Pangilinan J."/>
            <person name="Lipzen A."/>
            <person name="Riley R."/>
            <person name="Grigoriev I.V."/>
            <person name="Spatafora J.W."/>
            <person name="Choi I.-G."/>
        </authorList>
    </citation>
    <scope>NUCLEOTIDE SEQUENCE [LARGE SCALE GENOMIC DNA]</scope>
    <source>
        <strain evidence="1 2">KUC8140</strain>
    </source>
</reference>
<keyword evidence="2" id="KW-1185">Reference proteome</keyword>
<dbReference type="EMBL" id="KQ085941">
    <property type="protein sequence ID" value="KLO14577.1"/>
    <property type="molecule type" value="Genomic_DNA"/>
</dbReference>
<dbReference type="AlphaFoldDB" id="A0A0H2RSJ7"/>
<sequence>MPPLKDDKPLSLSDTLRDLAVLRASDIDLAALLKSVPGVAQNADLTVRPSKSDNAEREEVLDKSYAFVSEAKAAMKIMNSGSVDDQGARIENVRTGLEEVLKGLDSGEGPRAKYLG</sequence>
<dbReference type="OrthoDB" id="3227556at2759"/>
<name>A0A0H2RSJ7_9AGAM</name>
<evidence type="ECO:0000313" key="1">
    <source>
        <dbReference type="EMBL" id="KLO14577.1"/>
    </source>
</evidence>